<evidence type="ECO:0000259" key="3">
    <source>
        <dbReference type="PROSITE" id="PS50075"/>
    </source>
</evidence>
<protein>
    <recommendedName>
        <fullName evidence="3">Carrier domain-containing protein</fullName>
    </recommendedName>
</protein>
<dbReference type="InterPro" id="IPR009081">
    <property type="entry name" value="PP-bd_ACP"/>
</dbReference>
<evidence type="ECO:0000256" key="1">
    <source>
        <dbReference type="ARBA" id="ARBA00022450"/>
    </source>
</evidence>
<dbReference type="Pfam" id="PF07993">
    <property type="entry name" value="NAD_binding_4"/>
    <property type="match status" value="1"/>
</dbReference>
<dbReference type="Gene3D" id="1.10.1200.10">
    <property type="entry name" value="ACP-like"/>
    <property type="match status" value="1"/>
</dbReference>
<proteinExistence type="predicted"/>
<feature type="domain" description="Carrier" evidence="3">
    <location>
        <begin position="547"/>
        <end position="631"/>
    </location>
</feature>
<reference evidence="4" key="1">
    <citation type="submission" date="2022-12" db="EMBL/GenBank/DDBJ databases">
        <authorList>
            <person name="Petersen C."/>
        </authorList>
    </citation>
    <scope>NUCLEOTIDE SEQUENCE</scope>
    <source>
        <strain evidence="4">IBT 35673</strain>
    </source>
</reference>
<reference evidence="4" key="2">
    <citation type="journal article" date="2023" name="IMA Fungus">
        <title>Comparative genomic study of the Penicillium genus elucidates a diverse pangenome and 15 lateral gene transfer events.</title>
        <authorList>
            <person name="Petersen C."/>
            <person name="Sorensen T."/>
            <person name="Nielsen M.R."/>
            <person name="Sondergaard T.E."/>
            <person name="Sorensen J.L."/>
            <person name="Fitzpatrick D.A."/>
            <person name="Frisvad J.C."/>
            <person name="Nielsen K.L."/>
        </authorList>
    </citation>
    <scope>NUCLEOTIDE SEQUENCE</scope>
    <source>
        <strain evidence="4">IBT 35673</strain>
    </source>
</reference>
<dbReference type="PROSITE" id="PS00455">
    <property type="entry name" value="AMP_BINDING"/>
    <property type="match status" value="1"/>
</dbReference>
<accession>A0A9W9QAJ3</accession>
<dbReference type="InterPro" id="IPR020845">
    <property type="entry name" value="AMP-binding_CS"/>
</dbReference>
<dbReference type="InterPro" id="IPR006162">
    <property type="entry name" value="Ppantetheine_attach_site"/>
</dbReference>
<keyword evidence="2" id="KW-0597">Phosphoprotein</keyword>
<dbReference type="EMBL" id="JAPZBQ010000005">
    <property type="protein sequence ID" value="KAJ5327787.1"/>
    <property type="molecule type" value="Genomic_DNA"/>
</dbReference>
<evidence type="ECO:0000313" key="5">
    <source>
        <dbReference type="Proteomes" id="UP001147695"/>
    </source>
</evidence>
<sequence>MGSFKPVQLTALQSLDKTVAEEPDRLYCVHPVSADIADGWKDVSFGDMAYATENMAFWIQSQVSVHNEPQTLAYIGANDIRYSAFIFACMRLQHTPLLISPRNSEQASLHVMSATGCVKIFYSPERCRQVDGLKAADLSLQTWEVPSLWDVFSGVANNASANLIAPGHDVDERVALYIHSSGTTGLPKPVPLTNGYLKGLQNTGSLAAPPGRDNCFVMLSKPLNLCFVMSPFFHIMGLFNLFAPVLFGMPFLLSPDRPMTTELFSQIVREKHIESGFISPFILEELSSTDAGMETLSKFTKIVFSGAPLAPAIGDRISQVTHLQTVIGSSECFVHAALKHEDKADWNYHEWNPNYPIEMQDLGNDIHELVIPRANSIDIQPIFHTFPELQVYHTGDAFKPHPEKSGLWRYIGRIDDVIVLSNGEKFNPISMEGTISSHPFVSRVVIMGQGHFQSSALIQPNWDLWEGSRESLINEIWPVIQEANKTAPGHARLMRNRIGLASKEKPFQTTPKGTVQRRFVLEDYADEIEALYTTDDIDEDHPQIPGNASLPWIKSFISEFLQDTLSIVSNNDDADMFALGIDSLQTLQLGQFLQASLKSAQPNLVASALRSQQLYSHPTLHSLASYVLELLHGESSPSTPALAETDSLRASRLAGLVSKYSDDLGDSHVVILTGSTGSLGAYLLHELLRDLSVSKIYCLNRSPDAASRQLKSMQEKGLVTYKQFPRRVEFLQAEFGSERLGLEDERYDALLEDVDTIIHNAWKVNFNHRAEAFEDPHIQGVRRLVDFSIASERMAHIHFVSSISTIQGFSQNKGPSIPEVIYTDATVAARQGYGESKHVSERICAAASAKRGVPTSIHRVGQIGGPTTKMGMWNKQEWVPSLVATSKTIKQIPSSLGPVPIQWVPVDITAKVITDIVRTRRTTEQDERCAAFHVVNPKLTDWQSLVPTVAEYMDAEIVPLSQWLQTLDSFVSPTETDLQNKPALKILEFFKAIAMADENSPGIETLKTQEASKSLRQLDAIDAALMKDWMDQWNFE</sequence>
<dbReference type="Proteomes" id="UP001147695">
    <property type="component" value="Unassembled WGS sequence"/>
</dbReference>
<keyword evidence="1" id="KW-0596">Phosphopantetheine</keyword>
<evidence type="ECO:0000313" key="4">
    <source>
        <dbReference type="EMBL" id="KAJ5327787.1"/>
    </source>
</evidence>
<dbReference type="InterPro" id="IPR051414">
    <property type="entry name" value="Adenylate-forming_Reductase"/>
</dbReference>
<dbReference type="InterPro" id="IPR036736">
    <property type="entry name" value="ACP-like_sf"/>
</dbReference>
<dbReference type="InterPro" id="IPR013120">
    <property type="entry name" value="FAR_NAD-bd"/>
</dbReference>
<dbReference type="InterPro" id="IPR000873">
    <property type="entry name" value="AMP-dep_synth/lig_dom"/>
</dbReference>
<dbReference type="PANTHER" id="PTHR43439">
    <property type="entry name" value="PHENYLACETATE-COENZYME A LIGASE"/>
    <property type="match status" value="1"/>
</dbReference>
<dbReference type="PROSITE" id="PS50075">
    <property type="entry name" value="CARRIER"/>
    <property type="match status" value="1"/>
</dbReference>
<gene>
    <name evidence="4" type="ORF">N7452_008177</name>
</gene>
<dbReference type="Pfam" id="PF00501">
    <property type="entry name" value="AMP-binding"/>
    <property type="match status" value="1"/>
</dbReference>
<comment type="caution">
    <text evidence="4">The sequence shown here is derived from an EMBL/GenBank/DDBJ whole genome shotgun (WGS) entry which is preliminary data.</text>
</comment>
<dbReference type="InterPro" id="IPR036291">
    <property type="entry name" value="NAD(P)-bd_dom_sf"/>
</dbReference>
<dbReference type="Gene3D" id="3.40.50.12780">
    <property type="entry name" value="N-terminal domain of ligase-like"/>
    <property type="match status" value="1"/>
</dbReference>
<dbReference type="AlphaFoldDB" id="A0A9W9QAJ3"/>
<dbReference type="InterPro" id="IPR042099">
    <property type="entry name" value="ANL_N_sf"/>
</dbReference>
<dbReference type="SUPFAM" id="SSF47336">
    <property type="entry name" value="ACP-like"/>
    <property type="match status" value="1"/>
</dbReference>
<dbReference type="SUPFAM" id="SSF56801">
    <property type="entry name" value="Acetyl-CoA synthetase-like"/>
    <property type="match status" value="1"/>
</dbReference>
<evidence type="ECO:0000256" key="2">
    <source>
        <dbReference type="ARBA" id="ARBA00022553"/>
    </source>
</evidence>
<dbReference type="PROSITE" id="PS00012">
    <property type="entry name" value="PHOSPHOPANTETHEINE"/>
    <property type="match status" value="1"/>
</dbReference>
<dbReference type="PANTHER" id="PTHR43439:SF2">
    <property type="entry name" value="ENZYME, PUTATIVE (JCVI)-RELATED"/>
    <property type="match status" value="1"/>
</dbReference>
<organism evidence="4 5">
    <name type="scientific">Penicillium brevicompactum</name>
    <dbReference type="NCBI Taxonomy" id="5074"/>
    <lineage>
        <taxon>Eukaryota</taxon>
        <taxon>Fungi</taxon>
        <taxon>Dikarya</taxon>
        <taxon>Ascomycota</taxon>
        <taxon>Pezizomycotina</taxon>
        <taxon>Eurotiomycetes</taxon>
        <taxon>Eurotiomycetidae</taxon>
        <taxon>Eurotiales</taxon>
        <taxon>Aspergillaceae</taxon>
        <taxon>Penicillium</taxon>
    </lineage>
</organism>
<dbReference type="Gene3D" id="3.40.50.720">
    <property type="entry name" value="NAD(P)-binding Rossmann-like Domain"/>
    <property type="match status" value="1"/>
</dbReference>
<name>A0A9W9QAJ3_PENBR</name>
<dbReference type="SUPFAM" id="SSF51735">
    <property type="entry name" value="NAD(P)-binding Rossmann-fold domains"/>
    <property type="match status" value="1"/>
</dbReference>
<dbReference type="GO" id="GO:0044550">
    <property type="term" value="P:secondary metabolite biosynthetic process"/>
    <property type="evidence" value="ECO:0007669"/>
    <property type="project" value="UniProtKB-ARBA"/>
</dbReference>
<dbReference type="Pfam" id="PF23562">
    <property type="entry name" value="AMP-binding_C_3"/>
    <property type="match status" value="1"/>
</dbReference>